<accession>A0A5C7DXF3</accession>
<dbReference type="RefSeq" id="WP_147575007.1">
    <property type="nucleotide sequence ID" value="NZ_VOWB01000020.1"/>
</dbReference>
<name>A0A5C7DXF3_9BACT</name>
<dbReference type="Proteomes" id="UP000321310">
    <property type="component" value="Unassembled WGS sequence"/>
</dbReference>
<gene>
    <name evidence="2" type="ORF">FPD46_01355</name>
</gene>
<comment type="caution">
    <text evidence="2">The sequence shown here is derived from an EMBL/GenBank/DDBJ whole genome shotgun (WGS) entry which is preliminary data.</text>
</comment>
<feature type="chain" id="PRO_5022968819" evidence="1">
    <location>
        <begin position="22"/>
        <end position="249"/>
    </location>
</feature>
<protein>
    <submittedName>
        <fullName evidence="2">Uncharacterized protein</fullName>
    </submittedName>
</protein>
<keyword evidence="1" id="KW-0732">Signal</keyword>
<proteinExistence type="predicted"/>
<dbReference type="EMBL" id="VOWB01000020">
    <property type="protein sequence ID" value="TXE84188.1"/>
    <property type="molecule type" value="Genomic_DNA"/>
</dbReference>
<feature type="signal peptide" evidence="1">
    <location>
        <begin position="1"/>
        <end position="21"/>
    </location>
</feature>
<dbReference type="AlphaFoldDB" id="A0A5C7DXF3"/>
<sequence length="249" mass="29153">MNNKNIFLFLVFFILPFLAQANDSLSPKNFTAPSSSELNSNNSENFNDLKTNHFYLNLNEEDIDFIKKKDDQIREAFDGFSQKEINYKPVIRPLSSMDSISLHPYFTFTILLPQGSVISHVDSSFPMAVLKYENNTILVRPKSDFKVSNLTIIYKLEEKNQVLNILTTFYKKDEEMDKLNLIYSYSSLKKIDDLDVIRAFIKEYKGLPKRKYSYIQINDISYRIVQDDNHGNIFINGKKYRVDNNTIYK</sequence>
<evidence type="ECO:0000313" key="2">
    <source>
        <dbReference type="EMBL" id="TXE84188.1"/>
    </source>
</evidence>
<reference evidence="2 3" key="1">
    <citation type="submission" date="2019-07" db="EMBL/GenBank/DDBJ databases">
        <title>Rapid identification of Enteric Bacteria from Whole Genome Sequences (WGS) using Average Nucleotide Identity (ANI).</title>
        <authorList>
            <person name="Lane C."/>
        </authorList>
    </citation>
    <scope>NUCLEOTIDE SEQUENCE [LARGE SCALE GENOMIC DNA]</scope>
    <source>
        <strain evidence="2 3">2016D-0250</strain>
    </source>
</reference>
<organism evidence="2 3">
    <name type="scientific">Campylobacter peloridis</name>
    <dbReference type="NCBI Taxonomy" id="488546"/>
    <lineage>
        <taxon>Bacteria</taxon>
        <taxon>Pseudomonadati</taxon>
        <taxon>Campylobacterota</taxon>
        <taxon>Epsilonproteobacteria</taxon>
        <taxon>Campylobacterales</taxon>
        <taxon>Campylobacteraceae</taxon>
        <taxon>Campylobacter</taxon>
    </lineage>
</organism>
<evidence type="ECO:0000313" key="3">
    <source>
        <dbReference type="Proteomes" id="UP000321310"/>
    </source>
</evidence>
<evidence type="ECO:0000256" key="1">
    <source>
        <dbReference type="SAM" id="SignalP"/>
    </source>
</evidence>